<organism evidence="1 2">
    <name type="scientific">Marinococcus halophilus</name>
    <dbReference type="NCBI Taxonomy" id="1371"/>
    <lineage>
        <taxon>Bacteria</taxon>
        <taxon>Bacillati</taxon>
        <taxon>Bacillota</taxon>
        <taxon>Bacilli</taxon>
        <taxon>Bacillales</taxon>
        <taxon>Bacillaceae</taxon>
        <taxon>Marinococcus</taxon>
    </lineage>
</organism>
<comment type="caution">
    <text evidence="1">The sequence shown here is derived from an EMBL/GenBank/DDBJ whole genome shotgun (WGS) entry which is preliminary data.</text>
</comment>
<proteinExistence type="predicted"/>
<evidence type="ECO:0000313" key="1">
    <source>
        <dbReference type="EMBL" id="GEK57180.1"/>
    </source>
</evidence>
<dbReference type="Proteomes" id="UP000321051">
    <property type="component" value="Unassembled WGS sequence"/>
</dbReference>
<reference evidence="1 2" key="1">
    <citation type="submission" date="2019-07" db="EMBL/GenBank/DDBJ databases">
        <title>Whole genome shotgun sequence of Marinococcus halophilus NBRC 102359.</title>
        <authorList>
            <person name="Hosoyama A."/>
            <person name="Uohara A."/>
            <person name="Ohji S."/>
            <person name="Ichikawa N."/>
        </authorList>
    </citation>
    <scope>NUCLEOTIDE SEQUENCE [LARGE SCALE GENOMIC DNA]</scope>
    <source>
        <strain evidence="1 2">NBRC 102359</strain>
    </source>
</reference>
<gene>
    <name evidence="1" type="ORF">MHA01_00850</name>
</gene>
<keyword evidence="2" id="KW-1185">Reference proteome</keyword>
<evidence type="ECO:0000313" key="2">
    <source>
        <dbReference type="Proteomes" id="UP000321051"/>
    </source>
</evidence>
<protein>
    <submittedName>
        <fullName evidence="1">Uncharacterized protein</fullName>
    </submittedName>
</protein>
<dbReference type="EMBL" id="BJUN01000001">
    <property type="protein sequence ID" value="GEK57180.1"/>
    <property type="molecule type" value="Genomic_DNA"/>
</dbReference>
<sequence>MNVNTLACLQIDRLIAQGKYVQELKNEWLKRWGLPYPYRKGNFGKEIVKYDHGDKITAEDKKFLERVTNE</sequence>
<dbReference type="OrthoDB" id="2931026at2"/>
<name>A0A510Y1J3_MARHA</name>
<accession>A0A510Y1J3</accession>
<dbReference type="RefSeq" id="WP_094907798.1">
    <property type="nucleotide sequence ID" value="NZ_BJUN01000001.1"/>
</dbReference>
<dbReference type="AlphaFoldDB" id="A0A510Y1J3"/>